<dbReference type="InterPro" id="IPR054351">
    <property type="entry name" value="NADH_UbQ_OxRdtase_ferredoxin"/>
</dbReference>
<feature type="domain" description="4Fe-4S His(Cys)3-ligated-type" evidence="16">
    <location>
        <begin position="80"/>
        <end position="119"/>
    </location>
</feature>
<dbReference type="PROSITE" id="PS51379">
    <property type="entry name" value="4FE4S_FER_2"/>
    <property type="match status" value="2"/>
</dbReference>
<dbReference type="Gene3D" id="3.40.50.1780">
    <property type="match status" value="1"/>
</dbReference>
<sequence length="573" mass="63443">MSEIKLTIDDEQIEVEEGITVLDAARKAGIEIPSLCYHPDLTLHGACRVCEVEDLGNDRTIASCVTPVQEGMIISTRSRRARKARRRNVTLLLANHPNDCLGCDRSGSCELQDIAHDLSIRTREIEKYEGEKRDVPEDRTGPALVREPNKCILCGRCVRVCEEMQGVSALQFSRRGFDSIVSTAFDLPQSEVNCSNCGQCATICPVGAIVEKNEIYPVWQALEDEDKHVIVQTAPSIQATIGESFGMKPGLVVTGKLVAALRKLGFDRVFSTEFTADLTIMEEGHEFLQRLEGDNNLPHITSCCPGWVKFAEHNYSDLLDHLSSAKSPQQMFSALSKTYYADLAGIDPESIYTVSVMPCTAKKFEKERENINAGSYKNTDAVLTTRELSLMIKEIGIDFTSLEDEEYDELLGKATGAGTIFGTTGGVTEAAVRMVKEKLTGQTLERLDLGFRGIQEAEVKIGDRDLKLAIVSGLQEASQIMDEVRKGESEYDFIEVMACPHGCVGGGGQPLLADEEKKDARGEGLGSIDEHKYIRKSHENPMIKKVYEEFLEEPLSNKAHRILHAEFKDRPKT</sequence>
<dbReference type="NCBIfam" id="TIGR02512">
    <property type="entry name" value="FeFe_hydrog_A"/>
    <property type="match status" value="1"/>
</dbReference>
<dbReference type="InterPro" id="IPR003149">
    <property type="entry name" value="Fe_hydrogenase_ssu"/>
</dbReference>
<keyword evidence="10" id="KW-0411">Iron-sulfur</keyword>
<evidence type="ECO:0000256" key="6">
    <source>
        <dbReference type="ARBA" id="ARBA00022723"/>
    </source>
</evidence>
<dbReference type="InterPro" id="IPR050340">
    <property type="entry name" value="Cytosolic_Fe-S_CAF"/>
</dbReference>
<keyword evidence="8" id="KW-1278">Translocase</keyword>
<dbReference type="AlphaFoldDB" id="A0A1G9QLT1"/>
<evidence type="ECO:0000259" key="16">
    <source>
        <dbReference type="PROSITE" id="PS51839"/>
    </source>
</evidence>
<dbReference type="Pfam" id="PF02906">
    <property type="entry name" value="Fe_hyd_lg_C"/>
    <property type="match status" value="1"/>
</dbReference>
<evidence type="ECO:0000259" key="15">
    <source>
        <dbReference type="PROSITE" id="PS51379"/>
    </source>
</evidence>
<keyword evidence="4" id="KW-0004">4Fe-4S</keyword>
<dbReference type="InterPro" id="IPR019574">
    <property type="entry name" value="NADH_UbQ_OxRdtase_Gsu_4Fe4S-bd"/>
</dbReference>
<dbReference type="InterPro" id="IPR004108">
    <property type="entry name" value="Fe_hydrogenase_lsu_C"/>
</dbReference>
<dbReference type="PANTHER" id="PTHR11615">
    <property type="entry name" value="NITRATE, FORMATE, IRON DEHYDROGENASE"/>
    <property type="match status" value="1"/>
</dbReference>
<dbReference type="Gene3D" id="3.30.70.20">
    <property type="match status" value="1"/>
</dbReference>
<comment type="cofactor">
    <cofactor evidence="13">
        <name>[2Fe-2S] cluster</name>
        <dbReference type="ChEBI" id="CHEBI:190135"/>
    </cofactor>
</comment>
<dbReference type="OrthoDB" id="9805142at2"/>
<evidence type="ECO:0000259" key="14">
    <source>
        <dbReference type="PROSITE" id="PS51085"/>
    </source>
</evidence>
<dbReference type="Proteomes" id="UP000199476">
    <property type="component" value="Unassembled WGS sequence"/>
</dbReference>
<keyword evidence="11" id="KW-0520">NAD</keyword>
<organism evidence="17 18">
    <name type="scientific">Halarsenatibacter silvermanii</name>
    <dbReference type="NCBI Taxonomy" id="321763"/>
    <lineage>
        <taxon>Bacteria</taxon>
        <taxon>Bacillati</taxon>
        <taxon>Bacillota</taxon>
        <taxon>Clostridia</taxon>
        <taxon>Halanaerobiales</taxon>
        <taxon>Halarsenatibacteraceae</taxon>
        <taxon>Halarsenatibacter</taxon>
    </lineage>
</organism>
<evidence type="ECO:0000256" key="7">
    <source>
        <dbReference type="ARBA" id="ARBA00022737"/>
    </source>
</evidence>
<dbReference type="GO" id="GO:0051537">
    <property type="term" value="F:2 iron, 2 sulfur cluster binding"/>
    <property type="evidence" value="ECO:0007669"/>
    <property type="project" value="UniProtKB-KW"/>
</dbReference>
<evidence type="ECO:0000256" key="2">
    <source>
        <dbReference type="ARBA" id="ARBA00004370"/>
    </source>
</evidence>
<keyword evidence="12" id="KW-0472">Membrane</keyword>
<keyword evidence="9" id="KW-0408">Iron</keyword>
<dbReference type="GO" id="GO:0008137">
    <property type="term" value="F:NADH dehydrogenase (ubiquinone) activity"/>
    <property type="evidence" value="ECO:0007669"/>
    <property type="project" value="InterPro"/>
</dbReference>
<dbReference type="GO" id="GO:0008901">
    <property type="term" value="F:ferredoxin hydrogenase activity"/>
    <property type="evidence" value="ECO:0007669"/>
    <property type="project" value="InterPro"/>
</dbReference>
<keyword evidence="6" id="KW-0479">Metal-binding</keyword>
<dbReference type="RefSeq" id="WP_089760984.1">
    <property type="nucleotide sequence ID" value="NZ_FNGO01000017.1"/>
</dbReference>
<evidence type="ECO:0000256" key="13">
    <source>
        <dbReference type="ARBA" id="ARBA00034078"/>
    </source>
</evidence>
<dbReference type="InterPro" id="IPR049830">
    <property type="entry name" value="HndD"/>
</dbReference>
<dbReference type="SUPFAM" id="SSF53920">
    <property type="entry name" value="Fe-only hydrogenase"/>
    <property type="match status" value="1"/>
</dbReference>
<dbReference type="SMART" id="SM00929">
    <property type="entry name" value="NADH-G_4Fe-4S_3"/>
    <property type="match status" value="1"/>
</dbReference>
<dbReference type="PROSITE" id="PS51085">
    <property type="entry name" value="2FE2S_FER_2"/>
    <property type="match status" value="1"/>
</dbReference>
<dbReference type="PROSITE" id="PS51839">
    <property type="entry name" value="4FE4S_HC3"/>
    <property type="match status" value="1"/>
</dbReference>
<dbReference type="GO" id="GO:0051539">
    <property type="term" value="F:4 iron, 4 sulfur cluster binding"/>
    <property type="evidence" value="ECO:0007669"/>
    <property type="project" value="UniProtKB-KW"/>
</dbReference>
<evidence type="ECO:0000256" key="5">
    <source>
        <dbReference type="ARBA" id="ARBA00022714"/>
    </source>
</evidence>
<gene>
    <name evidence="17" type="ORF">SAMN04488692_11730</name>
</gene>
<keyword evidence="18" id="KW-1185">Reference proteome</keyword>
<dbReference type="InterPro" id="IPR036991">
    <property type="entry name" value="Fe_hydrogenase_ssu_sf"/>
</dbReference>
<evidence type="ECO:0000313" key="17">
    <source>
        <dbReference type="EMBL" id="SDM11983.1"/>
    </source>
</evidence>
<evidence type="ECO:0000256" key="9">
    <source>
        <dbReference type="ARBA" id="ARBA00023004"/>
    </source>
</evidence>
<evidence type="ECO:0000313" key="18">
    <source>
        <dbReference type="Proteomes" id="UP000199476"/>
    </source>
</evidence>
<dbReference type="Pfam" id="PF02256">
    <property type="entry name" value="Fe_hyd_SSU"/>
    <property type="match status" value="1"/>
</dbReference>
<feature type="domain" description="2Fe-2S ferredoxin-type" evidence="14">
    <location>
        <begin position="2"/>
        <end position="80"/>
    </location>
</feature>
<dbReference type="InterPro" id="IPR013352">
    <property type="entry name" value="Fe_hydrogenase_subset"/>
</dbReference>
<dbReference type="InterPro" id="IPR017896">
    <property type="entry name" value="4Fe4S_Fe-S-bd"/>
</dbReference>
<dbReference type="SMART" id="SM00902">
    <property type="entry name" value="Fe_hyd_SSU"/>
    <property type="match status" value="1"/>
</dbReference>
<reference evidence="17 18" key="1">
    <citation type="submission" date="2016-10" db="EMBL/GenBank/DDBJ databases">
        <authorList>
            <person name="de Groot N.N."/>
        </authorList>
    </citation>
    <scope>NUCLEOTIDE SEQUENCE [LARGE SCALE GENOMIC DNA]</scope>
    <source>
        <strain evidence="17 18">SLAS-1</strain>
    </source>
</reference>
<evidence type="ECO:0000256" key="1">
    <source>
        <dbReference type="ARBA" id="ARBA00001966"/>
    </source>
</evidence>
<dbReference type="GO" id="GO:0016020">
    <property type="term" value="C:membrane"/>
    <property type="evidence" value="ECO:0007669"/>
    <property type="project" value="UniProtKB-SubCell"/>
</dbReference>
<dbReference type="PROSITE" id="PS00641">
    <property type="entry name" value="COMPLEX1_75K_1"/>
    <property type="match status" value="1"/>
</dbReference>
<dbReference type="Pfam" id="PF10588">
    <property type="entry name" value="NADH-G_4Fe-4S_3"/>
    <property type="match status" value="1"/>
</dbReference>
<dbReference type="GO" id="GO:0005506">
    <property type="term" value="F:iron ion binding"/>
    <property type="evidence" value="ECO:0007669"/>
    <property type="project" value="InterPro"/>
</dbReference>
<protein>
    <submittedName>
        <fullName evidence="17">NADP-reducing hydrogenase subunit HndD</fullName>
    </submittedName>
</protein>
<accession>A0A1G9QLT1</accession>
<dbReference type="PROSITE" id="PS00198">
    <property type="entry name" value="4FE4S_FER_1"/>
    <property type="match status" value="1"/>
</dbReference>
<dbReference type="STRING" id="321763.SAMN04488692_11730"/>
<dbReference type="InterPro" id="IPR000283">
    <property type="entry name" value="NADH_UbQ_OxRdtase_75kDa_su_CS"/>
</dbReference>
<evidence type="ECO:0000256" key="12">
    <source>
        <dbReference type="ARBA" id="ARBA00023136"/>
    </source>
</evidence>
<dbReference type="SUPFAM" id="SSF54862">
    <property type="entry name" value="4Fe-4S ferredoxins"/>
    <property type="match status" value="1"/>
</dbReference>
<feature type="domain" description="4Fe-4S ferredoxin-type" evidence="15">
    <location>
        <begin position="142"/>
        <end position="172"/>
    </location>
</feature>
<dbReference type="GO" id="GO:0042773">
    <property type="term" value="P:ATP synthesis coupled electron transport"/>
    <property type="evidence" value="ECO:0007669"/>
    <property type="project" value="InterPro"/>
</dbReference>
<dbReference type="Gene3D" id="3.40.950.10">
    <property type="entry name" value="Fe-only Hydrogenase (Larger Subunit), Chain L, domain 3"/>
    <property type="match status" value="1"/>
</dbReference>
<dbReference type="InterPro" id="IPR017900">
    <property type="entry name" value="4Fe4S_Fe_S_CS"/>
</dbReference>
<dbReference type="Pfam" id="PF22117">
    <property type="entry name" value="Fer4_Nqo3"/>
    <property type="match status" value="1"/>
</dbReference>
<dbReference type="SUPFAM" id="SSF54292">
    <property type="entry name" value="2Fe-2S ferredoxin-like"/>
    <property type="match status" value="1"/>
</dbReference>
<dbReference type="InterPro" id="IPR001041">
    <property type="entry name" value="2Fe-2S_ferredoxin-type"/>
</dbReference>
<evidence type="ECO:0000256" key="11">
    <source>
        <dbReference type="ARBA" id="ARBA00023027"/>
    </source>
</evidence>
<dbReference type="CDD" id="cd00207">
    <property type="entry name" value="fer2"/>
    <property type="match status" value="1"/>
</dbReference>
<keyword evidence="7" id="KW-0677">Repeat</keyword>
<dbReference type="Gene3D" id="3.10.20.740">
    <property type="match status" value="1"/>
</dbReference>
<comment type="similarity">
    <text evidence="3">Belongs to the complex I 75 kDa subunit family.</text>
</comment>
<evidence type="ECO:0000256" key="3">
    <source>
        <dbReference type="ARBA" id="ARBA00005404"/>
    </source>
</evidence>
<comment type="cofactor">
    <cofactor evidence="1">
        <name>[4Fe-4S] cluster</name>
        <dbReference type="ChEBI" id="CHEBI:49883"/>
    </cofactor>
</comment>
<name>A0A1G9QLT1_9FIRM</name>
<evidence type="ECO:0000256" key="8">
    <source>
        <dbReference type="ARBA" id="ARBA00022967"/>
    </source>
</evidence>
<dbReference type="EMBL" id="FNGO01000017">
    <property type="protein sequence ID" value="SDM11983.1"/>
    <property type="molecule type" value="Genomic_DNA"/>
</dbReference>
<evidence type="ECO:0000256" key="4">
    <source>
        <dbReference type="ARBA" id="ARBA00022485"/>
    </source>
</evidence>
<dbReference type="Pfam" id="PF13510">
    <property type="entry name" value="Fer2_4"/>
    <property type="match status" value="1"/>
</dbReference>
<dbReference type="FunFam" id="3.30.70.20:FF:000035">
    <property type="entry name" value="Iron hydrogenase 1"/>
    <property type="match status" value="1"/>
</dbReference>
<proteinExistence type="inferred from homology"/>
<comment type="subcellular location">
    <subcellularLocation>
        <location evidence="2">Membrane</location>
    </subcellularLocation>
</comment>
<dbReference type="NCBIfam" id="NF040763">
    <property type="entry name" value="FeFe_hydrog_A6"/>
    <property type="match status" value="1"/>
</dbReference>
<keyword evidence="5" id="KW-0001">2Fe-2S</keyword>
<feature type="domain" description="4Fe-4S ferredoxin-type" evidence="15">
    <location>
        <begin position="183"/>
        <end position="214"/>
    </location>
</feature>
<dbReference type="InterPro" id="IPR009016">
    <property type="entry name" value="Fe_hydrogenase"/>
</dbReference>
<evidence type="ECO:0000256" key="10">
    <source>
        <dbReference type="ARBA" id="ARBA00023014"/>
    </source>
</evidence>
<dbReference type="Gene3D" id="4.10.260.20">
    <property type="entry name" value="Iron hydrogenase, small subunit"/>
    <property type="match status" value="1"/>
</dbReference>
<dbReference type="InterPro" id="IPR036010">
    <property type="entry name" value="2Fe-2S_ferredoxin-like_sf"/>
</dbReference>
<dbReference type="FunFam" id="3.10.20.740:FF:000004">
    <property type="entry name" value="NADH-quinone oxidoreductase"/>
    <property type="match status" value="1"/>
</dbReference>